<proteinExistence type="inferred from homology"/>
<dbReference type="GO" id="GO:0016746">
    <property type="term" value="F:acyltransferase activity"/>
    <property type="evidence" value="ECO:0007669"/>
    <property type="project" value="UniProtKB-KW"/>
</dbReference>
<dbReference type="OrthoDB" id="139172at2"/>
<evidence type="ECO:0000256" key="1">
    <source>
        <dbReference type="ARBA" id="ARBA00004651"/>
    </source>
</evidence>
<keyword evidence="11 13" id="KW-0808">Transferase</keyword>
<dbReference type="PIRSF" id="PIRSF016636">
    <property type="entry name" value="AlgI_DltB"/>
    <property type="match status" value="1"/>
</dbReference>
<evidence type="ECO:0000256" key="4">
    <source>
        <dbReference type="ARBA" id="ARBA00016084"/>
    </source>
</evidence>
<keyword evidence="11 13" id="KW-0012">Acyltransferase</keyword>
<feature type="transmembrane region" description="Helical" evidence="12">
    <location>
        <begin position="71"/>
        <end position="91"/>
    </location>
</feature>
<evidence type="ECO:0000256" key="5">
    <source>
        <dbReference type="ARBA" id="ARBA00022475"/>
    </source>
</evidence>
<feature type="transmembrane region" description="Helical" evidence="12">
    <location>
        <begin position="224"/>
        <end position="244"/>
    </location>
</feature>
<keyword evidence="5 11" id="KW-1003">Cell membrane</keyword>
<feature type="transmembrane region" description="Helical" evidence="12">
    <location>
        <begin position="6"/>
        <end position="22"/>
    </location>
</feature>
<protein>
    <recommendedName>
        <fullName evidence="4">Probable alginate O-acetylase AlgI</fullName>
    </recommendedName>
    <alternativeName>
        <fullName evidence="10">Alginate biosynthesis protein AlgI</fullName>
    </alternativeName>
</protein>
<dbReference type="RefSeq" id="WP_109809859.1">
    <property type="nucleotide sequence ID" value="NZ_QGKU01000003.1"/>
</dbReference>
<keyword evidence="6 12" id="KW-0812">Transmembrane</keyword>
<dbReference type="InterPro" id="IPR024194">
    <property type="entry name" value="Ac/AlaTfrase_AlgI/DltB"/>
</dbReference>
<dbReference type="GO" id="GO:0042121">
    <property type="term" value="P:alginic acid biosynthetic process"/>
    <property type="evidence" value="ECO:0007669"/>
    <property type="project" value="UniProtKB-KW"/>
</dbReference>
<feature type="transmembrane region" description="Helical" evidence="12">
    <location>
        <begin position="437"/>
        <end position="455"/>
    </location>
</feature>
<reference evidence="13 14" key="1">
    <citation type="submission" date="2018-05" db="EMBL/GenBank/DDBJ databases">
        <title>Rhodobacteraceae gen. nov., sp. nov. isolated from sea water.</title>
        <authorList>
            <person name="Ren Y."/>
        </authorList>
    </citation>
    <scope>NUCLEOTIDE SEQUENCE [LARGE SCALE GENOMIC DNA]</scope>
    <source>
        <strain evidence="13 14">TG-679</strain>
    </source>
</reference>
<dbReference type="Proteomes" id="UP000245680">
    <property type="component" value="Unassembled WGS sequence"/>
</dbReference>
<name>A0A2V2LNG4_9RHOB</name>
<feature type="transmembrane region" description="Helical" evidence="12">
    <location>
        <begin position="103"/>
        <end position="127"/>
    </location>
</feature>
<dbReference type="PANTHER" id="PTHR13285">
    <property type="entry name" value="ACYLTRANSFERASE"/>
    <property type="match status" value="1"/>
</dbReference>
<evidence type="ECO:0000256" key="6">
    <source>
        <dbReference type="ARBA" id="ARBA00022692"/>
    </source>
</evidence>
<evidence type="ECO:0000256" key="10">
    <source>
        <dbReference type="ARBA" id="ARBA00031030"/>
    </source>
</evidence>
<keyword evidence="14" id="KW-1185">Reference proteome</keyword>
<dbReference type="InterPro" id="IPR004299">
    <property type="entry name" value="MBOAT_fam"/>
</dbReference>
<feature type="transmembrane region" description="Helical" evidence="12">
    <location>
        <begin position="186"/>
        <end position="212"/>
    </location>
</feature>
<dbReference type="EMBL" id="QGKU01000003">
    <property type="protein sequence ID" value="PWR04557.1"/>
    <property type="molecule type" value="Genomic_DNA"/>
</dbReference>
<gene>
    <name evidence="13" type="ORF">DKT77_00900</name>
</gene>
<evidence type="ECO:0000256" key="2">
    <source>
        <dbReference type="ARBA" id="ARBA00005182"/>
    </source>
</evidence>
<evidence type="ECO:0000256" key="9">
    <source>
        <dbReference type="ARBA" id="ARBA00023136"/>
    </source>
</evidence>
<comment type="pathway">
    <text evidence="2">Glycan biosynthesis; alginate biosynthesis.</text>
</comment>
<evidence type="ECO:0000256" key="3">
    <source>
        <dbReference type="ARBA" id="ARBA00010323"/>
    </source>
</evidence>
<comment type="caution">
    <text evidence="13">The sequence shown here is derived from an EMBL/GenBank/DDBJ whole genome shotgun (WGS) entry which is preliminary data.</text>
</comment>
<dbReference type="AlphaFoldDB" id="A0A2V2LNG4"/>
<evidence type="ECO:0000256" key="11">
    <source>
        <dbReference type="PIRNR" id="PIRNR016636"/>
    </source>
</evidence>
<comment type="subcellular location">
    <subcellularLocation>
        <location evidence="1">Cell membrane</location>
        <topology evidence="1">Multi-pass membrane protein</topology>
    </subcellularLocation>
</comment>
<keyword evidence="7" id="KW-0016">Alginate biosynthesis</keyword>
<dbReference type="Pfam" id="PF03062">
    <property type="entry name" value="MBOAT"/>
    <property type="match status" value="1"/>
</dbReference>
<evidence type="ECO:0000313" key="13">
    <source>
        <dbReference type="EMBL" id="PWR04557.1"/>
    </source>
</evidence>
<dbReference type="PIRSF" id="PIRSF500217">
    <property type="entry name" value="AlgI"/>
    <property type="match status" value="1"/>
</dbReference>
<keyword evidence="8 12" id="KW-1133">Transmembrane helix</keyword>
<sequence>MLFHSFEYAALLALVFAAYLVLPVWTRWIVLVTASYVFYATSQFGLVWLLMASGGLDYVCGLAIFHSRRQAVRRAFLMASITGNLGLLAYFKYRVLLVDGFDYLTGGGFVTTMDAMILPIGISFFTLQSMGYTIDVFRGKQVPEKHPGYFFLYVAYFPQLIAGPIERARDLLPQLRAQRPFDWTRVRSGGLLILSGLLKKLVIVSSLTPFFAEVYEGGAPANPVSLLIATSLSLFYIYADFSGYTDLARGSSRLIGIELSRNFRSPMLASSIRDFWQRWHMTLTKWIFDYLHAPLAGLMTSRAGRYAATFVTFIVVGLWHGANVTFILFGALHGTVAVLETICVRQGWTLPSGPVWQALRIARTAFLGAVFCTLFLSPSLFHAGFVYRQLLDLRLEDLLNASIPHKLDLAIAAFATGVWMAQRFAPNILTDLPRGLVPRWSLYLGLIGLLVLLSQPQGAGDAFIYFQF</sequence>
<dbReference type="InterPro" id="IPR028362">
    <property type="entry name" value="AlgI"/>
</dbReference>
<accession>A0A2V2LNG4</accession>
<organism evidence="13 14">
    <name type="scientific">Meridianimarinicoccus roseus</name>
    <dbReference type="NCBI Taxonomy" id="2072018"/>
    <lineage>
        <taxon>Bacteria</taxon>
        <taxon>Pseudomonadati</taxon>
        <taxon>Pseudomonadota</taxon>
        <taxon>Alphaproteobacteria</taxon>
        <taxon>Rhodobacterales</taxon>
        <taxon>Paracoccaceae</taxon>
        <taxon>Meridianimarinicoccus</taxon>
    </lineage>
</organism>
<dbReference type="GO" id="GO:0005886">
    <property type="term" value="C:plasma membrane"/>
    <property type="evidence" value="ECO:0007669"/>
    <property type="project" value="UniProtKB-SubCell"/>
</dbReference>
<dbReference type="PANTHER" id="PTHR13285:SF18">
    <property type="entry name" value="PROTEIN-CYSTEINE N-PALMITOYLTRANSFERASE RASP"/>
    <property type="match status" value="1"/>
</dbReference>
<evidence type="ECO:0000256" key="12">
    <source>
        <dbReference type="SAM" id="Phobius"/>
    </source>
</evidence>
<feature type="transmembrane region" description="Helical" evidence="12">
    <location>
        <begin position="407"/>
        <end position="425"/>
    </location>
</feature>
<evidence type="ECO:0000256" key="8">
    <source>
        <dbReference type="ARBA" id="ARBA00022989"/>
    </source>
</evidence>
<keyword evidence="9 11" id="KW-0472">Membrane</keyword>
<feature type="transmembrane region" description="Helical" evidence="12">
    <location>
        <begin position="147"/>
        <end position="165"/>
    </location>
</feature>
<dbReference type="InterPro" id="IPR051085">
    <property type="entry name" value="MB_O-acyltransferase"/>
</dbReference>
<evidence type="ECO:0000256" key="7">
    <source>
        <dbReference type="ARBA" id="ARBA00022841"/>
    </source>
</evidence>
<evidence type="ECO:0000313" key="14">
    <source>
        <dbReference type="Proteomes" id="UP000245680"/>
    </source>
</evidence>
<comment type="similarity">
    <text evidence="3 11">Belongs to the membrane-bound acyltransferase family.</text>
</comment>
<feature type="transmembrane region" description="Helical" evidence="12">
    <location>
        <begin position="365"/>
        <end position="387"/>
    </location>
</feature>